<gene>
    <name evidence="4" type="ORF">ColSpa_09204</name>
</gene>
<dbReference type="InterPro" id="IPR002937">
    <property type="entry name" value="Amino_oxidase"/>
</dbReference>
<dbReference type="Gene3D" id="3.50.50.60">
    <property type="entry name" value="FAD/NAD(P)-binding domain"/>
    <property type="match status" value="1"/>
</dbReference>
<sequence>MTENLPPLPIPTAPVVSPLNTSIRAAYAKACLDTYLRAKLSAEDPTRNPNDTLPPPEKVTKTVADGAWEKTKDYAGDVCIVGAGVSGLYVAMMLKYLGIKNVDILEASNKVGGRCYTYSFPGNPSCKHNYYDVGAMRIPDIPTMKSTLKLIEILDMEDNKQEYVYNLSYDLPHMYNYNHMSKPDGSKYEDAIKDIVNKLSVDFHGEFRRLTDGDDDNYSTRSWLMIKKGSTGLFDQAFVESLCDYSDFQLAKEKPWYRIDQGMATVPEAMSKYLSSKTGKFKDGSPIINVTFNAPVVAMGMKGNKIEVTRTDECGKTPQSKNYDMVFNTTAMAPLQRMDLSKLGLGHDILLGIRALSYDRASKVAIKFKSRWWKSMYKKKGDVGGISGTDLPISNVVYPSWDDGTDEEGNDYPAVLMVSYSWAQDATRIGALIPDYTKVTPSQDDPIVTLCLKDLVLLWAEQDDPPSLEFLQDQYVAHHAWAWSHDQYTGGAFALFGPGQFKHLYPKFHQIFCDKKFIMCGEALSAHHAWISGALDSAYVAVHRWLLAIGREDLCKELERSYFGPGENKNVEELDKNLAEWAVKLSGAKEPEHKVGSLW</sequence>
<dbReference type="InterPro" id="IPR036188">
    <property type="entry name" value="FAD/NAD-bd_sf"/>
</dbReference>
<keyword evidence="5" id="KW-1185">Reference proteome</keyword>
<comment type="similarity">
    <text evidence="1">Belongs to the flavin monoamine oxidase family.</text>
</comment>
<dbReference type="GO" id="GO:0003682">
    <property type="term" value="F:chromatin binding"/>
    <property type="evidence" value="ECO:0007669"/>
    <property type="project" value="TreeGrafter"/>
</dbReference>
<dbReference type="InterPro" id="IPR050281">
    <property type="entry name" value="Flavin_monoamine_oxidase"/>
</dbReference>
<dbReference type="Pfam" id="PF01593">
    <property type="entry name" value="Amino_oxidase"/>
    <property type="match status" value="1"/>
</dbReference>
<accession>A0AA37URZ6</accession>
<dbReference type="SUPFAM" id="SSF54373">
    <property type="entry name" value="FAD-linked reductases, C-terminal domain"/>
    <property type="match status" value="1"/>
</dbReference>
<keyword evidence="2" id="KW-0560">Oxidoreductase</keyword>
<reference evidence="4 5" key="1">
    <citation type="submission" date="2022-03" db="EMBL/GenBank/DDBJ databases">
        <title>Genome data of Colletotrichum spp.</title>
        <authorList>
            <person name="Utami Y.D."/>
            <person name="Hiruma K."/>
        </authorList>
    </citation>
    <scope>NUCLEOTIDE SEQUENCE [LARGE SCALE GENOMIC DNA]</scope>
    <source>
        <strain evidence="4 5">MAFF 239500</strain>
    </source>
</reference>
<dbReference type="PANTHER" id="PTHR10742:SF386">
    <property type="entry name" value="LYSINE-SPECIFIC HISTONE DEMETHYLASE 1A"/>
    <property type="match status" value="1"/>
</dbReference>
<dbReference type="Gene3D" id="3.90.660.10">
    <property type="match status" value="1"/>
</dbReference>
<name>A0AA37URZ6_9PEZI</name>
<feature type="domain" description="Amine oxidase" evidence="3">
    <location>
        <begin position="85"/>
        <end position="541"/>
    </location>
</feature>
<dbReference type="PANTHER" id="PTHR10742">
    <property type="entry name" value="FLAVIN MONOAMINE OXIDASE"/>
    <property type="match status" value="1"/>
</dbReference>
<evidence type="ECO:0000256" key="2">
    <source>
        <dbReference type="ARBA" id="ARBA00023002"/>
    </source>
</evidence>
<dbReference type="EMBL" id="BQXU01000027">
    <property type="protein sequence ID" value="GKT49023.1"/>
    <property type="molecule type" value="Genomic_DNA"/>
</dbReference>
<evidence type="ECO:0000259" key="3">
    <source>
        <dbReference type="Pfam" id="PF01593"/>
    </source>
</evidence>
<dbReference type="GeneID" id="73330006"/>
<dbReference type="AlphaFoldDB" id="A0AA37URZ6"/>
<organism evidence="4 5">
    <name type="scientific">Colletotrichum spaethianum</name>
    <dbReference type="NCBI Taxonomy" id="700344"/>
    <lineage>
        <taxon>Eukaryota</taxon>
        <taxon>Fungi</taxon>
        <taxon>Dikarya</taxon>
        <taxon>Ascomycota</taxon>
        <taxon>Pezizomycotina</taxon>
        <taxon>Sordariomycetes</taxon>
        <taxon>Hypocreomycetidae</taxon>
        <taxon>Glomerellales</taxon>
        <taxon>Glomerellaceae</taxon>
        <taxon>Colletotrichum</taxon>
        <taxon>Colletotrichum spaethianum species complex</taxon>
    </lineage>
</organism>
<dbReference type="Proteomes" id="UP001055115">
    <property type="component" value="Unassembled WGS sequence"/>
</dbReference>
<evidence type="ECO:0000313" key="5">
    <source>
        <dbReference type="Proteomes" id="UP001055115"/>
    </source>
</evidence>
<evidence type="ECO:0000256" key="1">
    <source>
        <dbReference type="ARBA" id="ARBA00005995"/>
    </source>
</evidence>
<protein>
    <submittedName>
        <fullName evidence="4">BolA-like protein</fullName>
    </submittedName>
</protein>
<dbReference type="RefSeq" id="XP_049131373.1">
    <property type="nucleotide sequence ID" value="XM_049275416.1"/>
</dbReference>
<comment type="caution">
    <text evidence="4">The sequence shown here is derived from an EMBL/GenBank/DDBJ whole genome shotgun (WGS) entry which is preliminary data.</text>
</comment>
<dbReference type="SUPFAM" id="SSF51905">
    <property type="entry name" value="FAD/NAD(P)-binding domain"/>
    <property type="match status" value="1"/>
</dbReference>
<dbReference type="GO" id="GO:0050660">
    <property type="term" value="F:flavin adenine dinucleotide binding"/>
    <property type="evidence" value="ECO:0007669"/>
    <property type="project" value="TreeGrafter"/>
</dbReference>
<proteinExistence type="inferred from homology"/>
<dbReference type="GO" id="GO:0016491">
    <property type="term" value="F:oxidoreductase activity"/>
    <property type="evidence" value="ECO:0007669"/>
    <property type="project" value="UniProtKB-KW"/>
</dbReference>
<dbReference type="GO" id="GO:0006338">
    <property type="term" value="P:chromatin remodeling"/>
    <property type="evidence" value="ECO:0007669"/>
    <property type="project" value="TreeGrafter"/>
</dbReference>
<evidence type="ECO:0000313" key="4">
    <source>
        <dbReference type="EMBL" id="GKT49023.1"/>
    </source>
</evidence>